<reference evidence="2" key="1">
    <citation type="submission" date="2019-03" db="EMBL/GenBank/DDBJ databases">
        <title>Improved annotation for the trematode Fasciola hepatica.</title>
        <authorList>
            <person name="Choi Y.-J."/>
            <person name="Martin J."/>
            <person name="Mitreva M."/>
        </authorList>
    </citation>
    <scope>NUCLEOTIDE SEQUENCE [LARGE SCALE GENOMIC DNA]</scope>
</reference>
<keyword evidence="3" id="KW-1185">Reference proteome</keyword>
<dbReference type="Proteomes" id="UP000230066">
    <property type="component" value="Unassembled WGS sequence"/>
</dbReference>
<evidence type="ECO:0000313" key="3">
    <source>
        <dbReference type="Proteomes" id="UP000230066"/>
    </source>
</evidence>
<dbReference type="InterPro" id="IPR043794">
    <property type="entry name" value="DUF5736"/>
</dbReference>
<gene>
    <name evidence="2" type="ORF">D915_000677</name>
</gene>
<sequence length="462" mass="51364">MQLTESNDGAEPSCDIVDENATAKVKRRPFGSALRSRLNNIVSMYVPSTSSPVSQAEAEVDEHTELLSSTDAKPDQSTNKSDDLYSIRLIYTGDVLIKCIRNEANASSFLPKEQSPEVAAVAADSHTIYLCLDHVPYVFLLKTPEADSVHTVNECANRDTADPSPIRGFIHLTVPGIGDLVPRELCVHAPTSETRVLYTVGWVLPTGVEKSSSVDLRKRQWLLAKFSLTGQFLARTRIYSYQRYSGITVDSTDGKLLLACPILSNSHNVNGHEVTKETVENSAGQLCKLTPGFERRVFSVTMGNDLAVYRPDYVSQESAGRCCWASVQRTSRANENSSDNNQDSAKVAVSRRLFAFPGRQLEGTDKRSPREWLHVMSWDFADLNPGRISTFDADRLLVVDATTGTLSYITWPDNRDKPTLHRVTRPKSRPIRLICTNHHVKAAYPPVAYFVSGLDLYSFQFN</sequence>
<name>A0A2H1CVC1_FASHE</name>
<feature type="domain" description="DUF5736" evidence="1">
    <location>
        <begin position="192"/>
        <end position="451"/>
    </location>
</feature>
<protein>
    <recommendedName>
        <fullName evidence="1">DUF5736 domain-containing protein</fullName>
    </recommendedName>
</protein>
<organism evidence="2 3">
    <name type="scientific">Fasciola hepatica</name>
    <name type="common">Liver fluke</name>
    <dbReference type="NCBI Taxonomy" id="6192"/>
    <lineage>
        <taxon>Eukaryota</taxon>
        <taxon>Metazoa</taxon>
        <taxon>Spiralia</taxon>
        <taxon>Lophotrochozoa</taxon>
        <taxon>Platyhelminthes</taxon>
        <taxon>Trematoda</taxon>
        <taxon>Digenea</taxon>
        <taxon>Plagiorchiida</taxon>
        <taxon>Echinostomata</taxon>
        <taxon>Echinostomatoidea</taxon>
        <taxon>Fasciolidae</taxon>
        <taxon>Fasciola</taxon>
    </lineage>
</organism>
<proteinExistence type="predicted"/>
<dbReference type="AlphaFoldDB" id="A0A2H1CVC1"/>
<accession>A0A2H1CVC1</accession>
<comment type="caution">
    <text evidence="2">The sequence shown here is derived from an EMBL/GenBank/DDBJ whole genome shotgun (WGS) entry which is preliminary data.</text>
</comment>
<dbReference type="Pfam" id="PF19007">
    <property type="entry name" value="DUF5736"/>
    <property type="match status" value="1"/>
</dbReference>
<evidence type="ECO:0000313" key="2">
    <source>
        <dbReference type="EMBL" id="THD28483.1"/>
    </source>
</evidence>
<dbReference type="EMBL" id="JXXN02000141">
    <property type="protein sequence ID" value="THD28483.1"/>
    <property type="molecule type" value="Genomic_DNA"/>
</dbReference>
<evidence type="ECO:0000259" key="1">
    <source>
        <dbReference type="Pfam" id="PF19007"/>
    </source>
</evidence>